<keyword evidence="3" id="KW-1185">Reference proteome</keyword>
<sequence length="889" mass="98955">MATLARPVSSLEATTPSDAMELLSDGGYDLENGDIDIEFDTATHHQDDDDLTLHDAAPDTELDLYTTLPDQDDFMIDKEDLIDEDEVEYGDVEVVDAVQPPIESPRIQHEVTIDDDLIDYSDEEDEEDEQPQVTREASLHVDQGTEQQGAPVESVDSQSGLDVVSTYLPEQTADEIVEQAEEENELAQEPEPDQNTLHIWDDAESGWEQTANDEYITRSHTDSEHDEHHEEQLEERVPMDENNVDQHVQLDELAEDDQSAETKHEPAVEHIGHVDTPLHTLPVTINYDGSEFWLFKPDTSEDDDDWLLEDHSLQKKPMTDLFQACRFALRNDVTNETELGFRFDHFHNMELFEDSTPCLVLDLDRLIGTYLKLHAQDGTPNPESFYVTLQFRPRVLTLVGELEKAVRDGIGYSGLGTAVAAGQTAFNTPFSNDNADDTHEEWDEEEKVEHSTETAQQEEDREEVGGHQVFPLETTHNEEQNEESSEDPTLFHEQQRIDTHAASREDEEKRNETDQSKIIQEEAATTPSNNTQTPAATYPVEEDGDIIDYSDDDEEEKVAEEEEAAEVEETAEEEDPIDAAQPDQASVHNPSSASSTVRGDDVVDTNDDVQDPINTAEANEDDGQTGYNSAEGQGDGQDGHVDLEADFANDEGYPHEQPSTYDDDAFNEEYSQGYGDDASYQAFEAGDYLAHDAHAEQEADYYKVAALDQQEGDYYKVAALDQQEADYYKGAALDQQEDLNFPQDEDHDDNLAILDPAIKDDEFVDLDAAFDVNGGETAADEEASHIADDGGTNDVVEDDYINYDDDENEDGAVEQLTVASSAAAQPVATSSTGLDHEGSPQGQKRSIDEVGNGLDNGTDLSGSFDPSSWFPYGKHDANVLYADAKRPRV</sequence>
<feature type="compositionally biased region" description="Polar residues" evidence="1">
    <location>
        <begin position="523"/>
        <end position="535"/>
    </location>
</feature>
<evidence type="ECO:0000256" key="1">
    <source>
        <dbReference type="SAM" id="MobiDB-lite"/>
    </source>
</evidence>
<feature type="region of interest" description="Disordered" evidence="1">
    <location>
        <begin position="819"/>
        <end position="872"/>
    </location>
</feature>
<proteinExistence type="predicted"/>
<dbReference type="Proteomes" id="UP000799428">
    <property type="component" value="Unassembled WGS sequence"/>
</dbReference>
<reference evidence="2" key="1">
    <citation type="journal article" date="2020" name="Stud. Mycol.">
        <title>101 Dothideomycetes genomes: a test case for predicting lifestyles and emergence of pathogens.</title>
        <authorList>
            <person name="Haridas S."/>
            <person name="Albert R."/>
            <person name="Binder M."/>
            <person name="Bloem J."/>
            <person name="Labutti K."/>
            <person name="Salamov A."/>
            <person name="Andreopoulos B."/>
            <person name="Baker S."/>
            <person name="Barry K."/>
            <person name="Bills G."/>
            <person name="Bluhm B."/>
            <person name="Cannon C."/>
            <person name="Castanera R."/>
            <person name="Culley D."/>
            <person name="Daum C."/>
            <person name="Ezra D."/>
            <person name="Gonzalez J."/>
            <person name="Henrissat B."/>
            <person name="Kuo A."/>
            <person name="Liang C."/>
            <person name="Lipzen A."/>
            <person name="Lutzoni F."/>
            <person name="Magnuson J."/>
            <person name="Mondo S."/>
            <person name="Nolan M."/>
            <person name="Ohm R."/>
            <person name="Pangilinan J."/>
            <person name="Park H.-J."/>
            <person name="Ramirez L."/>
            <person name="Alfaro M."/>
            <person name="Sun H."/>
            <person name="Tritt A."/>
            <person name="Yoshinaga Y."/>
            <person name="Zwiers L.-H."/>
            <person name="Turgeon B."/>
            <person name="Goodwin S."/>
            <person name="Spatafora J."/>
            <person name="Crous P."/>
            <person name="Grigoriev I."/>
        </authorList>
    </citation>
    <scope>NUCLEOTIDE SEQUENCE</scope>
    <source>
        <strain evidence="2">CBS 279.74</strain>
    </source>
</reference>
<dbReference type="Pfam" id="PF10336">
    <property type="entry name" value="DUF2420"/>
    <property type="match status" value="1"/>
</dbReference>
<feature type="region of interest" description="Disordered" evidence="1">
    <location>
        <begin position="220"/>
        <end position="241"/>
    </location>
</feature>
<protein>
    <submittedName>
        <fullName evidence="2">Uncharacterized protein</fullName>
    </submittedName>
</protein>
<feature type="compositionally biased region" description="Polar residues" evidence="1">
    <location>
        <begin position="583"/>
        <end position="596"/>
    </location>
</feature>
<feature type="region of interest" description="Disordered" evidence="1">
    <location>
        <begin position="426"/>
        <end position="466"/>
    </location>
</feature>
<dbReference type="EMBL" id="MU005764">
    <property type="protein sequence ID" value="KAF2715424.1"/>
    <property type="molecule type" value="Genomic_DNA"/>
</dbReference>
<feature type="compositionally biased region" description="Polar residues" evidence="1">
    <location>
        <begin position="819"/>
        <end position="833"/>
    </location>
</feature>
<accession>A0A6G1KRE2</accession>
<name>A0A6G1KRE2_9PLEO</name>
<feature type="compositionally biased region" description="Acidic residues" evidence="1">
    <location>
        <begin position="434"/>
        <end position="446"/>
    </location>
</feature>
<feature type="compositionally biased region" description="Basic and acidic residues" evidence="1">
    <location>
        <begin position="220"/>
        <end position="239"/>
    </location>
</feature>
<feature type="region of interest" description="Disordered" evidence="1">
    <location>
        <begin position="1"/>
        <end position="28"/>
    </location>
</feature>
<feature type="compositionally biased region" description="Basic and acidic residues" evidence="1">
    <location>
        <begin position="499"/>
        <end position="515"/>
    </location>
</feature>
<feature type="region of interest" description="Disordered" evidence="1">
    <location>
        <begin position="499"/>
        <end position="673"/>
    </location>
</feature>
<dbReference type="InterPro" id="IPR018822">
    <property type="entry name" value="UPF0646"/>
</dbReference>
<dbReference type="OrthoDB" id="5339076at2759"/>
<dbReference type="AlphaFoldDB" id="A0A6G1KRE2"/>
<feature type="compositionally biased region" description="Acidic residues" evidence="1">
    <location>
        <begin position="540"/>
        <end position="577"/>
    </location>
</feature>
<evidence type="ECO:0000313" key="2">
    <source>
        <dbReference type="EMBL" id="KAF2715424.1"/>
    </source>
</evidence>
<organism evidence="2 3">
    <name type="scientific">Pleomassaria siparia CBS 279.74</name>
    <dbReference type="NCBI Taxonomy" id="1314801"/>
    <lineage>
        <taxon>Eukaryota</taxon>
        <taxon>Fungi</taxon>
        <taxon>Dikarya</taxon>
        <taxon>Ascomycota</taxon>
        <taxon>Pezizomycotina</taxon>
        <taxon>Dothideomycetes</taxon>
        <taxon>Pleosporomycetidae</taxon>
        <taxon>Pleosporales</taxon>
        <taxon>Pleomassariaceae</taxon>
        <taxon>Pleomassaria</taxon>
    </lineage>
</organism>
<gene>
    <name evidence="2" type="ORF">K504DRAFT_529601</name>
</gene>
<evidence type="ECO:0000313" key="3">
    <source>
        <dbReference type="Proteomes" id="UP000799428"/>
    </source>
</evidence>
<feature type="region of interest" description="Disordered" evidence="1">
    <location>
        <begin position="123"/>
        <end position="168"/>
    </location>
</feature>